<feature type="domain" description="RNase H type-1" evidence="1">
    <location>
        <begin position="3"/>
        <end position="97"/>
    </location>
</feature>
<accession>A0AAV0I8J4</accession>
<comment type="caution">
    <text evidence="2">The sequence shown here is derived from an EMBL/GenBank/DDBJ whole genome shotgun (WGS) entry which is preliminary data.</text>
</comment>
<dbReference type="GO" id="GO:0003676">
    <property type="term" value="F:nucleic acid binding"/>
    <property type="evidence" value="ECO:0007669"/>
    <property type="project" value="InterPro"/>
</dbReference>
<dbReference type="CDD" id="cd06222">
    <property type="entry name" value="RNase_H_like"/>
    <property type="match status" value="1"/>
</dbReference>
<dbReference type="InterPro" id="IPR052929">
    <property type="entry name" value="RNase_H-like_EbsB-rel"/>
</dbReference>
<proteinExistence type="predicted"/>
<dbReference type="AlphaFoldDB" id="A0AAV0I8J4"/>
<dbReference type="PANTHER" id="PTHR47074">
    <property type="entry name" value="BNAC02G40300D PROTEIN"/>
    <property type="match status" value="1"/>
</dbReference>
<dbReference type="EMBL" id="CAMGYJ010000003">
    <property type="protein sequence ID" value="CAI0392555.1"/>
    <property type="molecule type" value="Genomic_DNA"/>
</dbReference>
<protein>
    <recommendedName>
        <fullName evidence="1">RNase H type-1 domain-containing protein</fullName>
    </recommendedName>
</protein>
<evidence type="ECO:0000313" key="3">
    <source>
        <dbReference type="Proteomes" id="UP001154282"/>
    </source>
</evidence>
<dbReference type="PANTHER" id="PTHR47074:SF11">
    <property type="entry name" value="REVERSE TRANSCRIPTASE-LIKE PROTEIN"/>
    <property type="match status" value="1"/>
</dbReference>
<evidence type="ECO:0000259" key="1">
    <source>
        <dbReference type="Pfam" id="PF13456"/>
    </source>
</evidence>
<dbReference type="InterPro" id="IPR044730">
    <property type="entry name" value="RNase_H-like_dom_plant"/>
</dbReference>
<dbReference type="GO" id="GO:0004523">
    <property type="term" value="F:RNA-DNA hybrid ribonuclease activity"/>
    <property type="evidence" value="ECO:0007669"/>
    <property type="project" value="InterPro"/>
</dbReference>
<organism evidence="2 3">
    <name type="scientific">Linum tenue</name>
    <dbReference type="NCBI Taxonomy" id="586396"/>
    <lineage>
        <taxon>Eukaryota</taxon>
        <taxon>Viridiplantae</taxon>
        <taxon>Streptophyta</taxon>
        <taxon>Embryophyta</taxon>
        <taxon>Tracheophyta</taxon>
        <taxon>Spermatophyta</taxon>
        <taxon>Magnoliopsida</taxon>
        <taxon>eudicotyledons</taxon>
        <taxon>Gunneridae</taxon>
        <taxon>Pentapetalae</taxon>
        <taxon>rosids</taxon>
        <taxon>fabids</taxon>
        <taxon>Malpighiales</taxon>
        <taxon>Linaceae</taxon>
        <taxon>Linum</taxon>
    </lineage>
</organism>
<reference evidence="2" key="1">
    <citation type="submission" date="2022-08" db="EMBL/GenBank/DDBJ databases">
        <authorList>
            <person name="Gutierrez-Valencia J."/>
        </authorList>
    </citation>
    <scope>NUCLEOTIDE SEQUENCE</scope>
</reference>
<keyword evidence="3" id="KW-1185">Reference proteome</keyword>
<gene>
    <name evidence="2" type="ORF">LITE_LOCUS7590</name>
</gene>
<dbReference type="SUPFAM" id="SSF53098">
    <property type="entry name" value="Ribonuclease H-like"/>
    <property type="match status" value="1"/>
</dbReference>
<sequence>MAAARRVRGKHDQSMGEALAMELGLQLVRRHQLGTPLVEVESDCLTVVNRIREARVNYTELGTIVLNIRKLLQGEEAGRVQHTRRNANKAAHIMAHMDTRWDETEVWFDRPPISILDLLKLDDVRLTST</sequence>
<name>A0AAV0I8J4_9ROSI</name>
<dbReference type="InterPro" id="IPR036397">
    <property type="entry name" value="RNaseH_sf"/>
</dbReference>
<dbReference type="Pfam" id="PF13456">
    <property type="entry name" value="RVT_3"/>
    <property type="match status" value="1"/>
</dbReference>
<dbReference type="Proteomes" id="UP001154282">
    <property type="component" value="Unassembled WGS sequence"/>
</dbReference>
<evidence type="ECO:0000313" key="2">
    <source>
        <dbReference type="EMBL" id="CAI0392555.1"/>
    </source>
</evidence>
<dbReference type="InterPro" id="IPR002156">
    <property type="entry name" value="RNaseH_domain"/>
</dbReference>
<dbReference type="Gene3D" id="3.30.420.10">
    <property type="entry name" value="Ribonuclease H-like superfamily/Ribonuclease H"/>
    <property type="match status" value="1"/>
</dbReference>
<dbReference type="InterPro" id="IPR012337">
    <property type="entry name" value="RNaseH-like_sf"/>
</dbReference>